<dbReference type="EMBL" id="SWJQ01000699">
    <property type="protein sequence ID" value="TRZ11487.1"/>
    <property type="molecule type" value="Genomic_DNA"/>
</dbReference>
<proteinExistence type="predicted"/>
<feature type="non-terminal residue" evidence="1">
    <location>
        <position position="1"/>
    </location>
</feature>
<evidence type="ECO:0000313" key="1">
    <source>
        <dbReference type="EMBL" id="TRZ11487.1"/>
    </source>
</evidence>
<sequence>AADENRGRSRWNQILPWSRAGLKEQPCMEKQMELCKLPACWILWSISGAEGQLSGNFQ</sequence>
<name>A0A8K1G4B6_9PASS</name>
<evidence type="ECO:0000313" key="2">
    <source>
        <dbReference type="Proteomes" id="UP000796761"/>
    </source>
</evidence>
<protein>
    <submittedName>
        <fullName evidence="1">Uncharacterized protein</fullName>
    </submittedName>
</protein>
<dbReference type="AlphaFoldDB" id="A0A8K1G4B6"/>
<dbReference type="Proteomes" id="UP000796761">
    <property type="component" value="Unassembled WGS sequence"/>
</dbReference>
<gene>
    <name evidence="1" type="ORF">HGM15179_015618</name>
</gene>
<accession>A0A8K1G4B6</accession>
<reference evidence="1" key="1">
    <citation type="submission" date="2019-04" db="EMBL/GenBank/DDBJ databases">
        <title>Genome assembly of Zosterops borbonicus 15179.</title>
        <authorList>
            <person name="Leroy T."/>
            <person name="Anselmetti Y."/>
            <person name="Tilak M.-K."/>
            <person name="Nabholz B."/>
        </authorList>
    </citation>
    <scope>NUCLEOTIDE SEQUENCE</scope>
    <source>
        <strain evidence="1">HGM_15179</strain>
        <tissue evidence="1">Muscle</tissue>
    </source>
</reference>
<keyword evidence="2" id="KW-1185">Reference proteome</keyword>
<feature type="non-terminal residue" evidence="1">
    <location>
        <position position="58"/>
    </location>
</feature>
<organism evidence="1 2">
    <name type="scientific">Zosterops borbonicus</name>
    <dbReference type="NCBI Taxonomy" id="364589"/>
    <lineage>
        <taxon>Eukaryota</taxon>
        <taxon>Metazoa</taxon>
        <taxon>Chordata</taxon>
        <taxon>Craniata</taxon>
        <taxon>Vertebrata</taxon>
        <taxon>Euteleostomi</taxon>
        <taxon>Archelosauria</taxon>
        <taxon>Archosauria</taxon>
        <taxon>Dinosauria</taxon>
        <taxon>Saurischia</taxon>
        <taxon>Theropoda</taxon>
        <taxon>Coelurosauria</taxon>
        <taxon>Aves</taxon>
        <taxon>Neognathae</taxon>
        <taxon>Neoaves</taxon>
        <taxon>Telluraves</taxon>
        <taxon>Australaves</taxon>
        <taxon>Passeriformes</taxon>
        <taxon>Sylvioidea</taxon>
        <taxon>Zosteropidae</taxon>
        <taxon>Zosterops</taxon>
    </lineage>
</organism>
<comment type="caution">
    <text evidence="1">The sequence shown here is derived from an EMBL/GenBank/DDBJ whole genome shotgun (WGS) entry which is preliminary data.</text>
</comment>